<dbReference type="Proteomes" id="UP001140949">
    <property type="component" value="Unassembled WGS sequence"/>
</dbReference>
<gene>
    <name evidence="10" type="ORF">M6B38_334725</name>
</gene>
<comment type="similarity">
    <text evidence="1 8">Belongs to the LOG family.</text>
</comment>
<dbReference type="GO" id="GO:0009691">
    <property type="term" value="P:cytokinin biosynthetic process"/>
    <property type="evidence" value="ECO:0007669"/>
    <property type="project" value="UniProtKB-UniRule"/>
</dbReference>
<evidence type="ECO:0000256" key="8">
    <source>
        <dbReference type="RuleBase" id="RU363015"/>
    </source>
</evidence>
<evidence type="ECO:0000256" key="9">
    <source>
        <dbReference type="SAM" id="Phobius"/>
    </source>
</evidence>
<dbReference type="FunFam" id="3.40.50.450:FF:000013">
    <property type="entry name" value="Cytokinin riboside 5'-monophosphate phosphoribohydrolase LOG8"/>
    <property type="match status" value="1"/>
</dbReference>
<evidence type="ECO:0000313" key="10">
    <source>
        <dbReference type="EMBL" id="KAJ6834528.1"/>
    </source>
</evidence>
<keyword evidence="9" id="KW-0812">Transmembrane</keyword>
<evidence type="ECO:0000256" key="1">
    <source>
        <dbReference type="ARBA" id="ARBA00006763"/>
    </source>
</evidence>
<name>A0AAX6H1N6_IRIPA</name>
<dbReference type="GO" id="GO:0005634">
    <property type="term" value="C:nucleus"/>
    <property type="evidence" value="ECO:0007669"/>
    <property type="project" value="TreeGrafter"/>
</dbReference>
<reference evidence="10" key="1">
    <citation type="journal article" date="2023" name="GigaByte">
        <title>Genome assembly of the bearded iris, Iris pallida Lam.</title>
        <authorList>
            <person name="Bruccoleri R.E."/>
            <person name="Oakeley E.J."/>
            <person name="Faust A.M.E."/>
            <person name="Altorfer M."/>
            <person name="Dessus-Babus S."/>
            <person name="Burckhardt D."/>
            <person name="Oertli M."/>
            <person name="Naumann U."/>
            <person name="Petersen F."/>
            <person name="Wong J."/>
        </authorList>
    </citation>
    <scope>NUCLEOTIDE SEQUENCE</scope>
    <source>
        <strain evidence="10">GSM-AAB239-AS_SAM_17_03QT</strain>
    </source>
</reference>
<dbReference type="Pfam" id="PF03641">
    <property type="entry name" value="Lysine_decarbox"/>
    <property type="match status" value="1"/>
</dbReference>
<keyword evidence="9" id="KW-1133">Transmembrane helix</keyword>
<keyword evidence="11" id="KW-1185">Reference proteome</keyword>
<dbReference type="InterPro" id="IPR005269">
    <property type="entry name" value="LOG"/>
</dbReference>
<reference evidence="10" key="2">
    <citation type="submission" date="2023-04" db="EMBL/GenBank/DDBJ databases">
        <authorList>
            <person name="Bruccoleri R.E."/>
            <person name="Oakeley E.J."/>
            <person name="Faust A.-M."/>
            <person name="Dessus-Babus S."/>
            <person name="Altorfer M."/>
            <person name="Burckhardt D."/>
            <person name="Oertli M."/>
            <person name="Naumann U."/>
            <person name="Petersen F."/>
            <person name="Wong J."/>
        </authorList>
    </citation>
    <scope>NUCLEOTIDE SEQUENCE</scope>
    <source>
        <strain evidence="10">GSM-AAB239-AS_SAM_17_03QT</strain>
        <tissue evidence="10">Leaf</tissue>
    </source>
</reference>
<comment type="catalytic activity">
    <reaction evidence="7 8">
        <text>9-ribosyl-trans-zeatin 5'-phosphate + H2O = trans-zeatin + D-ribose 5-phosphate</text>
        <dbReference type="Rhea" id="RHEA:48564"/>
        <dbReference type="ChEBI" id="CHEBI:15377"/>
        <dbReference type="ChEBI" id="CHEBI:16522"/>
        <dbReference type="ChEBI" id="CHEBI:78346"/>
        <dbReference type="ChEBI" id="CHEBI:87947"/>
        <dbReference type="EC" id="3.2.2.n1"/>
    </reaction>
</comment>
<dbReference type="GO" id="GO:0016799">
    <property type="term" value="F:hydrolase activity, hydrolyzing N-glycosyl compounds"/>
    <property type="evidence" value="ECO:0007669"/>
    <property type="project" value="TreeGrafter"/>
</dbReference>
<organism evidence="10 11">
    <name type="scientific">Iris pallida</name>
    <name type="common">Sweet iris</name>
    <dbReference type="NCBI Taxonomy" id="29817"/>
    <lineage>
        <taxon>Eukaryota</taxon>
        <taxon>Viridiplantae</taxon>
        <taxon>Streptophyta</taxon>
        <taxon>Embryophyta</taxon>
        <taxon>Tracheophyta</taxon>
        <taxon>Spermatophyta</taxon>
        <taxon>Magnoliopsida</taxon>
        <taxon>Liliopsida</taxon>
        <taxon>Asparagales</taxon>
        <taxon>Iridaceae</taxon>
        <taxon>Iridoideae</taxon>
        <taxon>Irideae</taxon>
        <taxon>Iris</taxon>
    </lineage>
</organism>
<keyword evidence="4 8" id="KW-0378">Hydrolase</keyword>
<dbReference type="EMBL" id="JANAVB010014398">
    <property type="protein sequence ID" value="KAJ6834528.1"/>
    <property type="molecule type" value="Genomic_DNA"/>
</dbReference>
<dbReference type="InterPro" id="IPR031100">
    <property type="entry name" value="LOG_fam"/>
</dbReference>
<evidence type="ECO:0000256" key="4">
    <source>
        <dbReference type="ARBA" id="ARBA00022801"/>
    </source>
</evidence>
<dbReference type="EC" id="3.2.2.n1" evidence="2 8"/>
<evidence type="ECO:0000313" key="11">
    <source>
        <dbReference type="Proteomes" id="UP001140949"/>
    </source>
</evidence>
<dbReference type="PANTHER" id="PTHR31223:SF51">
    <property type="entry name" value="CYTOKININ RIBOSIDE 5'-MONOPHOSPHATE PHOSPHORIBOHYDROLASE LOG4-RELATED"/>
    <property type="match status" value="1"/>
</dbReference>
<proteinExistence type="inferred from homology"/>
<dbReference type="NCBIfam" id="TIGR00730">
    <property type="entry name" value="Rossman fold protein, TIGR00730 family"/>
    <property type="match status" value="1"/>
</dbReference>
<sequence length="276" mass="30400">MVTISLFFAIITPSLYIFFFFPFLPILVPPCWALLAPFLIWSLLLREGMEGSDEQKKKAEEGSRNGRFRRICVFCGSRSGNKPSFSHAALELGKLLVERKIDLVYGGGSGGLMGLVSQTVFDGGCHVLGVIPNALLPHEISGDTIGEVKTVADMHERKSEMAKHANAFIALPGGYGTMEELLEMITWSQLGIHEKPVGLLNVDGYYNSLLALFDKGVEEGFIGDSARKIVVSAENVEELMRKLEEYAPIHDRVAPTQTWELNQLLETNASDHATNS</sequence>
<feature type="transmembrane region" description="Helical" evidence="9">
    <location>
        <begin position="7"/>
        <end position="26"/>
    </location>
</feature>
<comment type="function">
    <text evidence="5 8">Cytokinin-activating enzyme working in the direct activation pathway. Phosphoribohydrolase that converts inactive cytokinin nucleotides to the biologically active free-base forms.</text>
</comment>
<comment type="catalytic activity">
    <reaction evidence="6 8">
        <text>N(6)-(dimethylallyl)adenosine 5'-phosphate + H2O = N(6)-dimethylallyladenine + D-ribose 5-phosphate</text>
        <dbReference type="Rhea" id="RHEA:48560"/>
        <dbReference type="ChEBI" id="CHEBI:15377"/>
        <dbReference type="ChEBI" id="CHEBI:17660"/>
        <dbReference type="ChEBI" id="CHEBI:57526"/>
        <dbReference type="ChEBI" id="CHEBI:78346"/>
        <dbReference type="EC" id="3.2.2.n1"/>
    </reaction>
</comment>
<accession>A0AAX6H1N6</accession>
<dbReference type="GO" id="GO:0005829">
    <property type="term" value="C:cytosol"/>
    <property type="evidence" value="ECO:0007669"/>
    <property type="project" value="TreeGrafter"/>
</dbReference>
<evidence type="ECO:0000256" key="2">
    <source>
        <dbReference type="ARBA" id="ARBA00012205"/>
    </source>
</evidence>
<evidence type="ECO:0000256" key="3">
    <source>
        <dbReference type="ARBA" id="ARBA00022712"/>
    </source>
</evidence>
<keyword evidence="9" id="KW-0472">Membrane</keyword>
<dbReference type="SUPFAM" id="SSF102405">
    <property type="entry name" value="MCP/YpsA-like"/>
    <property type="match status" value="1"/>
</dbReference>
<dbReference type="AlphaFoldDB" id="A0AAX6H1N6"/>
<dbReference type="Gene3D" id="3.40.50.450">
    <property type="match status" value="1"/>
</dbReference>
<keyword evidence="3 8" id="KW-0203">Cytokinin biosynthesis</keyword>
<evidence type="ECO:0000256" key="5">
    <source>
        <dbReference type="ARBA" id="ARBA00024884"/>
    </source>
</evidence>
<evidence type="ECO:0000256" key="6">
    <source>
        <dbReference type="ARBA" id="ARBA00047718"/>
    </source>
</evidence>
<evidence type="ECO:0000256" key="7">
    <source>
        <dbReference type="ARBA" id="ARBA00049153"/>
    </source>
</evidence>
<dbReference type="PANTHER" id="PTHR31223">
    <property type="entry name" value="LOG FAMILY PROTEIN YJL055W"/>
    <property type="match status" value="1"/>
</dbReference>
<protein>
    <recommendedName>
        <fullName evidence="2 8">Cytokinin riboside 5'-monophosphate phosphoribohydrolase</fullName>
        <ecNumber evidence="2 8">3.2.2.n1</ecNumber>
    </recommendedName>
</protein>
<comment type="caution">
    <text evidence="10">The sequence shown here is derived from an EMBL/GenBank/DDBJ whole genome shotgun (WGS) entry which is preliminary data.</text>
</comment>